<comment type="caution">
    <text evidence="1">The sequence shown here is derived from an EMBL/GenBank/DDBJ whole genome shotgun (WGS) entry which is preliminary data.</text>
</comment>
<proteinExistence type="predicted"/>
<sequence length="33" mass="3804">MGGRVRGSMTTTPGQVKKASDRWRNICMWSHLR</sequence>
<dbReference type="AlphaFoldDB" id="A0A7J8TAB4"/>
<dbReference type="Proteomes" id="UP000593561">
    <property type="component" value="Unassembled WGS sequence"/>
</dbReference>
<organism evidence="1 2">
    <name type="scientific">Gossypium davidsonii</name>
    <name type="common">Davidson's cotton</name>
    <name type="synonym">Gossypium klotzschianum subsp. davidsonii</name>
    <dbReference type="NCBI Taxonomy" id="34287"/>
    <lineage>
        <taxon>Eukaryota</taxon>
        <taxon>Viridiplantae</taxon>
        <taxon>Streptophyta</taxon>
        <taxon>Embryophyta</taxon>
        <taxon>Tracheophyta</taxon>
        <taxon>Spermatophyta</taxon>
        <taxon>Magnoliopsida</taxon>
        <taxon>eudicotyledons</taxon>
        <taxon>Gunneridae</taxon>
        <taxon>Pentapetalae</taxon>
        <taxon>rosids</taxon>
        <taxon>malvids</taxon>
        <taxon>Malvales</taxon>
        <taxon>Malvaceae</taxon>
        <taxon>Malvoideae</taxon>
        <taxon>Gossypium</taxon>
    </lineage>
</organism>
<gene>
    <name evidence="1" type="ORF">Godav_028976</name>
</gene>
<dbReference type="EMBL" id="JABFAC010240651">
    <property type="protein sequence ID" value="MBA0635120.1"/>
    <property type="molecule type" value="Genomic_DNA"/>
</dbReference>
<reference evidence="1 2" key="1">
    <citation type="journal article" date="2019" name="Genome Biol. Evol.">
        <title>Insights into the evolution of the New World diploid cottons (Gossypium, subgenus Houzingenia) based on genome sequencing.</title>
        <authorList>
            <person name="Grover C.E."/>
            <person name="Arick M.A. 2nd"/>
            <person name="Thrash A."/>
            <person name="Conover J.L."/>
            <person name="Sanders W.S."/>
            <person name="Peterson D.G."/>
            <person name="Frelichowski J.E."/>
            <person name="Scheffler J.A."/>
            <person name="Scheffler B.E."/>
            <person name="Wendel J.F."/>
        </authorList>
    </citation>
    <scope>NUCLEOTIDE SEQUENCE [LARGE SCALE GENOMIC DNA]</scope>
    <source>
        <strain evidence="1">27</strain>
        <tissue evidence="1">Leaf</tissue>
    </source>
</reference>
<protein>
    <submittedName>
        <fullName evidence="1">Uncharacterized protein</fullName>
    </submittedName>
</protein>
<keyword evidence="2" id="KW-1185">Reference proteome</keyword>
<accession>A0A7J8TAB4</accession>
<evidence type="ECO:0000313" key="1">
    <source>
        <dbReference type="EMBL" id="MBA0635120.1"/>
    </source>
</evidence>
<name>A0A7J8TAB4_GOSDV</name>
<evidence type="ECO:0000313" key="2">
    <source>
        <dbReference type="Proteomes" id="UP000593561"/>
    </source>
</evidence>